<comment type="similarity">
    <text evidence="11 12">Belongs to the TonB-dependent receptor family.</text>
</comment>
<keyword evidence="4" id="KW-0410">Iron transport</keyword>
<keyword evidence="2 11" id="KW-0813">Transport</keyword>
<keyword evidence="7" id="KW-0406">Ion transport</keyword>
<name>A0ABV6CUG1_9SPHN</name>
<keyword evidence="10 11" id="KW-0998">Cell outer membrane</keyword>
<dbReference type="PANTHER" id="PTHR32552">
    <property type="entry name" value="FERRICHROME IRON RECEPTOR-RELATED"/>
    <property type="match status" value="1"/>
</dbReference>
<keyword evidence="17" id="KW-1185">Reference proteome</keyword>
<evidence type="ECO:0000256" key="2">
    <source>
        <dbReference type="ARBA" id="ARBA00022448"/>
    </source>
</evidence>
<evidence type="ECO:0000256" key="1">
    <source>
        <dbReference type="ARBA" id="ARBA00004571"/>
    </source>
</evidence>
<evidence type="ECO:0000256" key="3">
    <source>
        <dbReference type="ARBA" id="ARBA00022452"/>
    </source>
</evidence>
<dbReference type="EMBL" id="JBHLWK010000002">
    <property type="protein sequence ID" value="MFC0202911.1"/>
    <property type="molecule type" value="Genomic_DNA"/>
</dbReference>
<reference evidence="16 17" key="1">
    <citation type="submission" date="2024-09" db="EMBL/GenBank/DDBJ databases">
        <authorList>
            <person name="Sun Q."/>
            <person name="Mori K."/>
        </authorList>
    </citation>
    <scope>NUCLEOTIDE SEQUENCE [LARGE SCALE GENOMIC DNA]</scope>
    <source>
        <strain evidence="16 17">CCM 7706</strain>
    </source>
</reference>
<evidence type="ECO:0000256" key="11">
    <source>
        <dbReference type="PROSITE-ProRule" id="PRU01360"/>
    </source>
</evidence>
<dbReference type="SUPFAM" id="SSF56935">
    <property type="entry name" value="Porins"/>
    <property type="match status" value="1"/>
</dbReference>
<dbReference type="Proteomes" id="UP001589798">
    <property type="component" value="Unassembled WGS sequence"/>
</dbReference>
<feature type="signal peptide" evidence="13">
    <location>
        <begin position="1"/>
        <end position="45"/>
    </location>
</feature>
<protein>
    <submittedName>
        <fullName evidence="16">TonB-dependent receptor</fullName>
    </submittedName>
</protein>
<comment type="subcellular location">
    <subcellularLocation>
        <location evidence="1 11">Cell outer membrane</location>
        <topology evidence="1 11">Multi-pass membrane protein</topology>
    </subcellularLocation>
</comment>
<evidence type="ECO:0000259" key="15">
    <source>
        <dbReference type="Pfam" id="PF07715"/>
    </source>
</evidence>
<evidence type="ECO:0000256" key="5">
    <source>
        <dbReference type="ARBA" id="ARBA00022692"/>
    </source>
</evidence>
<dbReference type="InterPro" id="IPR012910">
    <property type="entry name" value="Plug_dom"/>
</dbReference>
<keyword evidence="3 11" id="KW-1134">Transmembrane beta strand</keyword>
<proteinExistence type="inferred from homology"/>
<evidence type="ECO:0000259" key="14">
    <source>
        <dbReference type="Pfam" id="PF00593"/>
    </source>
</evidence>
<evidence type="ECO:0000256" key="13">
    <source>
        <dbReference type="SAM" id="SignalP"/>
    </source>
</evidence>
<keyword evidence="13" id="KW-0732">Signal</keyword>
<dbReference type="Gene3D" id="2.40.170.20">
    <property type="entry name" value="TonB-dependent receptor, beta-barrel domain"/>
    <property type="match status" value="2"/>
</dbReference>
<dbReference type="InterPro" id="IPR000531">
    <property type="entry name" value="Beta-barrel_TonB"/>
</dbReference>
<evidence type="ECO:0000256" key="10">
    <source>
        <dbReference type="ARBA" id="ARBA00023237"/>
    </source>
</evidence>
<gene>
    <name evidence="16" type="ORF">ACFFJC_01335</name>
</gene>
<feature type="domain" description="TonB-dependent receptor-like beta-barrel" evidence="14">
    <location>
        <begin position="359"/>
        <end position="605"/>
    </location>
</feature>
<dbReference type="Pfam" id="PF07715">
    <property type="entry name" value="Plug"/>
    <property type="match status" value="1"/>
</dbReference>
<dbReference type="InterPro" id="IPR036942">
    <property type="entry name" value="Beta-barrel_TonB_sf"/>
</dbReference>
<evidence type="ECO:0000256" key="4">
    <source>
        <dbReference type="ARBA" id="ARBA00022496"/>
    </source>
</evidence>
<evidence type="ECO:0000256" key="9">
    <source>
        <dbReference type="ARBA" id="ARBA00023136"/>
    </source>
</evidence>
<keyword evidence="9 11" id="KW-0472">Membrane</keyword>
<dbReference type="PANTHER" id="PTHR32552:SF81">
    <property type="entry name" value="TONB-DEPENDENT OUTER MEMBRANE RECEPTOR"/>
    <property type="match status" value="1"/>
</dbReference>
<organism evidence="16 17">
    <name type="scientific">Novosphingobium soli</name>
    <dbReference type="NCBI Taxonomy" id="574956"/>
    <lineage>
        <taxon>Bacteria</taxon>
        <taxon>Pseudomonadati</taxon>
        <taxon>Pseudomonadota</taxon>
        <taxon>Alphaproteobacteria</taxon>
        <taxon>Sphingomonadales</taxon>
        <taxon>Sphingomonadaceae</taxon>
        <taxon>Novosphingobium</taxon>
    </lineage>
</organism>
<keyword evidence="16" id="KW-0675">Receptor</keyword>
<evidence type="ECO:0000313" key="17">
    <source>
        <dbReference type="Proteomes" id="UP001589798"/>
    </source>
</evidence>
<comment type="caution">
    <text evidence="16">The sequence shown here is derived from an EMBL/GenBank/DDBJ whole genome shotgun (WGS) entry which is preliminary data.</text>
</comment>
<evidence type="ECO:0000256" key="7">
    <source>
        <dbReference type="ARBA" id="ARBA00023065"/>
    </source>
</evidence>
<keyword evidence="5 11" id="KW-0812">Transmembrane</keyword>
<dbReference type="RefSeq" id="WP_379485780.1">
    <property type="nucleotide sequence ID" value="NZ_JBHLWK010000002.1"/>
</dbReference>
<evidence type="ECO:0000256" key="6">
    <source>
        <dbReference type="ARBA" id="ARBA00023004"/>
    </source>
</evidence>
<dbReference type="Pfam" id="PF00593">
    <property type="entry name" value="TonB_dep_Rec_b-barrel"/>
    <property type="match status" value="1"/>
</dbReference>
<dbReference type="PROSITE" id="PS52016">
    <property type="entry name" value="TONB_DEPENDENT_REC_3"/>
    <property type="match status" value="1"/>
</dbReference>
<accession>A0ABV6CUG1</accession>
<feature type="domain" description="TonB-dependent receptor plug" evidence="15">
    <location>
        <begin position="71"/>
        <end position="178"/>
    </location>
</feature>
<sequence>MGENTRPAFVGYAAMGRIMILKCRARTLAAATCASVFAIAGAVHAQPSPAGAEPEISDIIVTARKRQESILQVPVVVSAVSGDTLQKFQVTQISDLPRLVPGLVLGGNLLSIGPQVTIRGVGTSSSDPGVDQSVSLNIDGLSLGQGLAFGSAMFDVGQVEVLKGPQALFYGKSSPGGVISLRTADPTDERELIARASYDFESVEGRGELILSGPVSDRLKLRLAGAFSNGEGYYNNVGQPLAGTGALAPSRREPQPRNLVLRGTALWEPIDDLTVRFKVNHAYDRTIRGEQFQLASCPQGNGLTFGFGSGVPGSGIPAAPNFLTPVDPIPFATGEDCRMNRTISGVYMDPASFPGIPNGGVPFLTNRQDFGTLELNYDIASGLTLTSTTAYYELVSASLVNTSQFGPAGPGLAAANDFKRREFTEELRLNSDFAGPLNFTLGGFYEDGQIYDRVTFYRNRAYGFLSPAVVGAEILNDDRSTTVDITTYSLFGQLRYRIVEPLELAAGVRWTDETRTESVYDFLAGRDLTSTLPVPRIHASNFSPEFTLSYKPSTDLTLFGSWKKGYKSGSFKLGVPPVAGEDNAFGDEQVEGYEIGLKSRLLDRRMGACW</sequence>
<feature type="chain" id="PRO_5046083841" evidence="13">
    <location>
        <begin position="46"/>
        <end position="610"/>
    </location>
</feature>
<keyword evidence="8 12" id="KW-0798">TonB box</keyword>
<evidence type="ECO:0000256" key="8">
    <source>
        <dbReference type="ARBA" id="ARBA00023077"/>
    </source>
</evidence>
<evidence type="ECO:0000256" key="12">
    <source>
        <dbReference type="RuleBase" id="RU003357"/>
    </source>
</evidence>
<keyword evidence="6" id="KW-0408">Iron</keyword>
<evidence type="ECO:0000313" key="16">
    <source>
        <dbReference type="EMBL" id="MFC0202911.1"/>
    </source>
</evidence>
<dbReference type="InterPro" id="IPR039426">
    <property type="entry name" value="TonB-dep_rcpt-like"/>
</dbReference>